<evidence type="ECO:0000313" key="3">
    <source>
        <dbReference type="EMBL" id="KAG7533849.1"/>
    </source>
</evidence>
<reference evidence="3 4" key="1">
    <citation type="submission" date="2020-12" db="EMBL/GenBank/DDBJ databases">
        <title>Concerted genomic and epigenomic changes stabilize Arabidopsis allopolyploids.</title>
        <authorList>
            <person name="Chen Z."/>
        </authorList>
    </citation>
    <scope>NUCLEOTIDE SEQUENCE [LARGE SCALE GENOMIC DNA]</scope>
    <source>
        <strain evidence="3">Allo738</strain>
        <tissue evidence="3">Leaf</tissue>
    </source>
</reference>
<evidence type="ECO:0000256" key="2">
    <source>
        <dbReference type="SAM" id="MobiDB-lite"/>
    </source>
</evidence>
<dbReference type="EMBL" id="JAEFBK010000013">
    <property type="protein sequence ID" value="KAG7533849.1"/>
    <property type="molecule type" value="Genomic_DNA"/>
</dbReference>
<keyword evidence="1" id="KW-0175">Coiled coil</keyword>
<feature type="compositionally biased region" description="Basic and acidic residues" evidence="2">
    <location>
        <begin position="112"/>
        <end position="125"/>
    </location>
</feature>
<name>A0A8T1XMN0_9BRAS</name>
<evidence type="ECO:0000256" key="1">
    <source>
        <dbReference type="SAM" id="Coils"/>
    </source>
</evidence>
<dbReference type="AlphaFoldDB" id="A0A8T1XMN0"/>
<gene>
    <name evidence="3" type="ORF">ISN45_Aa08g014460</name>
</gene>
<organism evidence="3 4">
    <name type="scientific">Arabidopsis thaliana x Arabidopsis arenosa</name>
    <dbReference type="NCBI Taxonomy" id="1240361"/>
    <lineage>
        <taxon>Eukaryota</taxon>
        <taxon>Viridiplantae</taxon>
        <taxon>Streptophyta</taxon>
        <taxon>Embryophyta</taxon>
        <taxon>Tracheophyta</taxon>
        <taxon>Spermatophyta</taxon>
        <taxon>Magnoliopsida</taxon>
        <taxon>eudicotyledons</taxon>
        <taxon>Gunneridae</taxon>
        <taxon>Pentapetalae</taxon>
        <taxon>rosids</taxon>
        <taxon>malvids</taxon>
        <taxon>Brassicales</taxon>
        <taxon>Brassicaceae</taxon>
        <taxon>Camelineae</taxon>
        <taxon>Arabidopsis</taxon>
    </lineage>
</organism>
<keyword evidence="4" id="KW-1185">Reference proteome</keyword>
<accession>A0A8T1XMN0</accession>
<proteinExistence type="predicted"/>
<feature type="compositionally biased region" description="Basic and acidic residues" evidence="2">
    <location>
        <begin position="146"/>
        <end position="155"/>
    </location>
</feature>
<protein>
    <submittedName>
        <fullName evidence="3">RNA-binding domain superfamily</fullName>
    </submittedName>
</protein>
<feature type="region of interest" description="Disordered" evidence="2">
    <location>
        <begin position="98"/>
        <end position="155"/>
    </location>
</feature>
<feature type="compositionally biased region" description="Polar residues" evidence="2">
    <location>
        <begin position="1"/>
        <end position="14"/>
    </location>
</feature>
<comment type="caution">
    <text evidence="3">The sequence shown here is derived from an EMBL/GenBank/DDBJ whole genome shotgun (WGS) entry which is preliminary data.</text>
</comment>
<sequence length="315" mass="35026">MGKSSKSILGSPSQDKLETVNPKKRHKIEKSKKKKIASIKLKTDSLKDALDSLKEDVDSLKATVNSVKSTLDLLLTREDFLALFTAFKEPAKKPASVKNNVIPAIQNSPSSEGHKKSDEGEEPAHKKAKADTNTCKKESSSNVSSKESDVLEKETLNRTLPPCSSSFTKTAEVVERVLFIPKQGGRYDGGTIFVKGYDSSLGENDIARALLEHFSPCGMISRIYFQTNATGAVILRHVFIEMLHGTEDALKLNGSDMGGCNLEVHNAKRREEYYINREASGRYIQNRRHLRLDRLKFTREKPPVYGIVSSSKINK</sequence>
<feature type="coiled-coil region" evidence="1">
    <location>
        <begin position="36"/>
        <end position="70"/>
    </location>
</feature>
<feature type="compositionally biased region" description="Basic residues" evidence="2">
    <location>
        <begin position="22"/>
        <end position="34"/>
    </location>
</feature>
<evidence type="ECO:0000313" key="4">
    <source>
        <dbReference type="Proteomes" id="UP000694240"/>
    </source>
</evidence>
<feature type="region of interest" description="Disordered" evidence="2">
    <location>
        <begin position="1"/>
        <end position="34"/>
    </location>
</feature>
<dbReference type="Proteomes" id="UP000694240">
    <property type="component" value="Chromosome 13"/>
</dbReference>